<dbReference type="SFLD" id="SFLDS00003">
    <property type="entry name" value="Haloacid_Dehalogenase"/>
    <property type="match status" value="1"/>
</dbReference>
<dbReference type="SFLD" id="SFLDG01142">
    <property type="entry name" value="C2.B.2:_Mannosyl-3-phosphoglyc"/>
    <property type="match status" value="1"/>
</dbReference>
<dbReference type="InterPro" id="IPR006381">
    <property type="entry name" value="HAD-SF-IIB-MPGP"/>
</dbReference>
<dbReference type="Gene3D" id="3.40.50.1000">
    <property type="entry name" value="HAD superfamily/HAD-like"/>
    <property type="match status" value="1"/>
</dbReference>
<comment type="caution">
    <text evidence="4">The sequence shown here is derived from an EMBL/GenBank/DDBJ whole genome shotgun (WGS) entry which is preliminary data.</text>
</comment>
<keyword evidence="1" id="KW-0479">Metal-binding</keyword>
<dbReference type="InterPro" id="IPR006379">
    <property type="entry name" value="HAD-SF_hydro_IIB"/>
</dbReference>
<gene>
    <name evidence="4" type="ORF">H5P27_16995</name>
</gene>
<dbReference type="Gene3D" id="3.30.980.20">
    <property type="entry name" value="Putative mannosyl-3-phosphoglycerate phosphatase, domain 2"/>
    <property type="match status" value="1"/>
</dbReference>
<dbReference type="EMBL" id="JACHVC010000013">
    <property type="protein sequence ID" value="MBC2607753.1"/>
    <property type="molecule type" value="Genomic_DNA"/>
</dbReference>
<dbReference type="InterPro" id="IPR036412">
    <property type="entry name" value="HAD-like_sf"/>
</dbReference>
<dbReference type="NCBIfam" id="TIGR01486">
    <property type="entry name" value="HAD-SF-IIB-MPGP"/>
    <property type="match status" value="1"/>
</dbReference>
<dbReference type="AlphaFoldDB" id="A0A7X1BB22"/>
<sequence length="283" mass="31522">MPPASQTSMIAIFTDLDGTLIDFDNYSSELARPYVHRLIKLGYLVIFCSSKTFAEQRVLQEEIDIEMPCIVENGSAIIAPPGFWNPEFVDFDVVDGWQRIVLGKPAAEIRQRLRRVECKFGESLHGFSSMMTEDIASVTGLDIGSARRAQNREYSETLSAKLPQDVWESLDSAFEYEGLKCLPGGRFHTVIDSQSDKGAAIRKFGELWKAQSSEPLISFGLGDSENDQELLENVDWPHLVKRPNGSWAGLSGRRIERVNGVGPKGWVKVAEQLLSKAKPEATV</sequence>
<dbReference type="GO" id="GO:0000287">
    <property type="term" value="F:magnesium ion binding"/>
    <property type="evidence" value="ECO:0007669"/>
    <property type="project" value="TreeGrafter"/>
</dbReference>
<dbReference type="GO" id="GO:0050531">
    <property type="term" value="F:mannosyl-3-phosphoglycerate phosphatase activity"/>
    <property type="evidence" value="ECO:0007669"/>
    <property type="project" value="InterPro"/>
</dbReference>
<dbReference type="SUPFAM" id="SSF56784">
    <property type="entry name" value="HAD-like"/>
    <property type="match status" value="1"/>
</dbReference>
<evidence type="ECO:0000256" key="2">
    <source>
        <dbReference type="ARBA" id="ARBA00022801"/>
    </source>
</evidence>
<dbReference type="Proteomes" id="UP000526501">
    <property type="component" value="Unassembled WGS sequence"/>
</dbReference>
<name>A0A7X1BB22_9BACT</name>
<proteinExistence type="predicted"/>
<accession>A0A7X1BB22</accession>
<keyword evidence="2 4" id="KW-0378">Hydrolase</keyword>
<evidence type="ECO:0000256" key="1">
    <source>
        <dbReference type="ARBA" id="ARBA00022723"/>
    </source>
</evidence>
<keyword evidence="5" id="KW-1185">Reference proteome</keyword>
<keyword evidence="3" id="KW-0460">Magnesium</keyword>
<dbReference type="NCBIfam" id="TIGR01484">
    <property type="entry name" value="HAD-SF-IIB"/>
    <property type="match status" value="1"/>
</dbReference>
<dbReference type="RefSeq" id="WP_185661620.1">
    <property type="nucleotide sequence ID" value="NZ_CAWPOO010000013.1"/>
</dbReference>
<dbReference type="Pfam" id="PF08282">
    <property type="entry name" value="Hydrolase_3"/>
    <property type="match status" value="1"/>
</dbReference>
<dbReference type="PANTHER" id="PTHR10000">
    <property type="entry name" value="PHOSPHOSERINE PHOSPHATASE"/>
    <property type="match status" value="1"/>
</dbReference>
<protein>
    <submittedName>
        <fullName evidence="4">HAD-IIB family hydrolase</fullName>
    </submittedName>
</protein>
<dbReference type="GO" id="GO:0051479">
    <property type="term" value="P:mannosylglycerate biosynthetic process"/>
    <property type="evidence" value="ECO:0007669"/>
    <property type="project" value="InterPro"/>
</dbReference>
<dbReference type="PANTHER" id="PTHR10000:SF8">
    <property type="entry name" value="HAD SUPERFAMILY HYDROLASE-LIKE, TYPE 3"/>
    <property type="match status" value="1"/>
</dbReference>
<reference evidence="4 5" key="1">
    <citation type="submission" date="2020-07" db="EMBL/GenBank/DDBJ databases">
        <authorList>
            <person name="Feng X."/>
        </authorList>
    </citation>
    <scope>NUCLEOTIDE SEQUENCE [LARGE SCALE GENOMIC DNA]</scope>
    <source>
        <strain evidence="4 5">JCM23202</strain>
    </source>
</reference>
<evidence type="ECO:0000313" key="5">
    <source>
        <dbReference type="Proteomes" id="UP000526501"/>
    </source>
</evidence>
<dbReference type="GO" id="GO:0005829">
    <property type="term" value="C:cytosol"/>
    <property type="evidence" value="ECO:0007669"/>
    <property type="project" value="TreeGrafter"/>
</dbReference>
<dbReference type="InterPro" id="IPR023214">
    <property type="entry name" value="HAD_sf"/>
</dbReference>
<organism evidence="4 5">
    <name type="scientific">Pelagicoccus albus</name>
    <dbReference type="NCBI Taxonomy" id="415222"/>
    <lineage>
        <taxon>Bacteria</taxon>
        <taxon>Pseudomonadati</taxon>
        <taxon>Verrucomicrobiota</taxon>
        <taxon>Opitutia</taxon>
        <taxon>Puniceicoccales</taxon>
        <taxon>Pelagicoccaceae</taxon>
        <taxon>Pelagicoccus</taxon>
    </lineage>
</organism>
<evidence type="ECO:0000313" key="4">
    <source>
        <dbReference type="EMBL" id="MBC2607753.1"/>
    </source>
</evidence>
<evidence type="ECO:0000256" key="3">
    <source>
        <dbReference type="ARBA" id="ARBA00022842"/>
    </source>
</evidence>
<dbReference type="SFLD" id="SFLDG01140">
    <property type="entry name" value="C2.B:_Phosphomannomutase_and_P"/>
    <property type="match status" value="1"/>
</dbReference>